<feature type="compositionally biased region" description="Low complexity" evidence="1">
    <location>
        <begin position="7"/>
        <end position="29"/>
    </location>
</feature>
<sequence length="575" mass="63067">MKVSADSSSTTPTVPMSATTSSSSSAVTTKLNDTISTMDSDEQNDTTASTHSTLPTTDHKTTSSTPSDEYLSTDSSYRTTTYSIQQTTTAQGIAEGGNITVVCTGDVGKPAAKHVFKKYRNGHILPMTYTATETSISEISENCSYYRTSNLTFQVTAGDNNAVIRCGVNSSMTEPVMYEETAPIEVYYEVSMPSFTKYPNKTYYVVGEDTSIHLTCKSDGNPQPDYYWYKENSDNPESTSENLTITVMNNTNSEVYTCNSTNVFINSPPQPNHNSLKADTSTLPSSSTGSSSGTDEKSGNPTKDQKYRKEMIFTAPVYIGVCAVLFVVLLVVLGCYLFKRKRKGKDESAENNGSTNSLMHCNSKYVGESRPGAYDSVALEGNAPVISSGKKEQNAEDVRKHNEEYMKKQKNEEKIENKSPTSHQPVIYAAVNEATKSKYWQTIETQDPSNQQKDDTYAETQEGVYDQSGDRRHKVNENAEQFDTVGDIKKRNSTDGIESSIQSSQKGSYVNQAFNKGEKRQVATVPPISRSSGGSQGDEQTSELNAKRSQKGYENVKGTDNTHTSDAHTINQTSL</sequence>
<feature type="compositionally biased region" description="Low complexity" evidence="1">
    <location>
        <begin position="280"/>
        <end position="293"/>
    </location>
</feature>
<keyword evidence="2" id="KW-0812">Transmembrane</keyword>
<dbReference type="InterPro" id="IPR036179">
    <property type="entry name" value="Ig-like_dom_sf"/>
</dbReference>
<evidence type="ECO:0000256" key="1">
    <source>
        <dbReference type="SAM" id="MobiDB-lite"/>
    </source>
</evidence>
<protein>
    <recommendedName>
        <fullName evidence="3">Ig-like domain-containing protein</fullName>
    </recommendedName>
</protein>
<dbReference type="Proteomes" id="UP000507470">
    <property type="component" value="Unassembled WGS sequence"/>
</dbReference>
<dbReference type="SUPFAM" id="SSF48726">
    <property type="entry name" value="Immunoglobulin"/>
    <property type="match status" value="1"/>
</dbReference>
<dbReference type="PANTHER" id="PTHR45889:SF8">
    <property type="entry name" value="IG-LIKE DOMAIN-CONTAINING PROTEIN"/>
    <property type="match status" value="1"/>
</dbReference>
<dbReference type="PROSITE" id="PS50835">
    <property type="entry name" value="IG_LIKE"/>
    <property type="match status" value="1"/>
</dbReference>
<organism evidence="4 5">
    <name type="scientific">Mytilus coruscus</name>
    <name type="common">Sea mussel</name>
    <dbReference type="NCBI Taxonomy" id="42192"/>
    <lineage>
        <taxon>Eukaryota</taxon>
        <taxon>Metazoa</taxon>
        <taxon>Spiralia</taxon>
        <taxon>Lophotrochozoa</taxon>
        <taxon>Mollusca</taxon>
        <taxon>Bivalvia</taxon>
        <taxon>Autobranchia</taxon>
        <taxon>Pteriomorphia</taxon>
        <taxon>Mytilida</taxon>
        <taxon>Mytiloidea</taxon>
        <taxon>Mytilidae</taxon>
        <taxon>Mytilinae</taxon>
        <taxon>Mytilus</taxon>
    </lineage>
</organism>
<feature type="domain" description="Ig-like" evidence="3">
    <location>
        <begin position="193"/>
        <end position="277"/>
    </location>
</feature>
<proteinExistence type="predicted"/>
<dbReference type="PANTHER" id="PTHR45889">
    <property type="entry name" value="IG-LIKE DOMAIN-CONTAINING PROTEIN"/>
    <property type="match status" value="1"/>
</dbReference>
<dbReference type="OrthoDB" id="6158624at2759"/>
<feature type="compositionally biased region" description="Polar residues" evidence="1">
    <location>
        <begin position="494"/>
        <end position="514"/>
    </location>
</feature>
<reference evidence="4 5" key="1">
    <citation type="submission" date="2020-06" db="EMBL/GenBank/DDBJ databases">
        <authorList>
            <person name="Li R."/>
            <person name="Bekaert M."/>
        </authorList>
    </citation>
    <scope>NUCLEOTIDE SEQUENCE [LARGE SCALE GENOMIC DNA]</scope>
    <source>
        <strain evidence="5">wild</strain>
    </source>
</reference>
<keyword evidence="2" id="KW-0472">Membrane</keyword>
<keyword evidence="2" id="KW-1133">Transmembrane helix</keyword>
<dbReference type="AlphaFoldDB" id="A0A6J8BUX4"/>
<feature type="compositionally biased region" description="Polar residues" evidence="1">
    <location>
        <begin position="262"/>
        <end position="279"/>
    </location>
</feature>
<accession>A0A6J8BUX4</accession>
<dbReference type="EMBL" id="CACVKT020004040">
    <property type="protein sequence ID" value="CAC5387773.1"/>
    <property type="molecule type" value="Genomic_DNA"/>
</dbReference>
<feature type="region of interest" description="Disordered" evidence="1">
    <location>
        <begin position="1"/>
        <end position="74"/>
    </location>
</feature>
<evidence type="ECO:0000259" key="3">
    <source>
        <dbReference type="PROSITE" id="PS50835"/>
    </source>
</evidence>
<evidence type="ECO:0000313" key="5">
    <source>
        <dbReference type="Proteomes" id="UP000507470"/>
    </source>
</evidence>
<dbReference type="InterPro" id="IPR013783">
    <property type="entry name" value="Ig-like_fold"/>
</dbReference>
<feature type="region of interest" description="Disordered" evidence="1">
    <location>
        <begin position="462"/>
        <end position="575"/>
    </location>
</feature>
<dbReference type="Pfam" id="PF13927">
    <property type="entry name" value="Ig_3"/>
    <property type="match status" value="1"/>
</dbReference>
<name>A0A6J8BUX4_MYTCO</name>
<keyword evidence="5" id="KW-1185">Reference proteome</keyword>
<feature type="compositionally biased region" description="Polar residues" evidence="1">
    <location>
        <begin position="558"/>
        <end position="575"/>
    </location>
</feature>
<gene>
    <name evidence="4" type="ORF">MCOR_23065</name>
</gene>
<feature type="transmembrane region" description="Helical" evidence="2">
    <location>
        <begin position="317"/>
        <end position="338"/>
    </location>
</feature>
<feature type="region of interest" description="Disordered" evidence="1">
    <location>
        <begin position="262"/>
        <end position="304"/>
    </location>
</feature>
<feature type="compositionally biased region" description="Polar residues" evidence="1">
    <location>
        <begin position="529"/>
        <end position="544"/>
    </location>
</feature>
<evidence type="ECO:0000313" key="4">
    <source>
        <dbReference type="EMBL" id="CAC5387773.1"/>
    </source>
</evidence>
<feature type="compositionally biased region" description="Low complexity" evidence="1">
    <location>
        <begin position="46"/>
        <end position="56"/>
    </location>
</feature>
<dbReference type="Gene3D" id="2.60.40.10">
    <property type="entry name" value="Immunoglobulins"/>
    <property type="match status" value="2"/>
</dbReference>
<dbReference type="InterPro" id="IPR007110">
    <property type="entry name" value="Ig-like_dom"/>
</dbReference>
<evidence type="ECO:0000256" key="2">
    <source>
        <dbReference type="SAM" id="Phobius"/>
    </source>
</evidence>
<feature type="compositionally biased region" description="Basic and acidic residues" evidence="1">
    <location>
        <begin position="294"/>
        <end position="304"/>
    </location>
</feature>